<sequence length="69" mass="8369">MSPRDILVTQKKQQRRYQKEDCSEFENQASCARKQHPVPCRYSQMIHTRLELRMENEFSCEENFEDVCL</sequence>
<dbReference type="AlphaFoldDB" id="A0A915JDX3"/>
<protein>
    <submittedName>
        <fullName evidence="2">Uncharacterized protein</fullName>
    </submittedName>
</protein>
<proteinExistence type="predicted"/>
<keyword evidence="1" id="KW-1185">Reference proteome</keyword>
<name>A0A915JDX3_ROMCU</name>
<evidence type="ECO:0000313" key="2">
    <source>
        <dbReference type="WBParaSite" id="nRc.2.0.1.t24685-RA"/>
    </source>
</evidence>
<dbReference type="WBParaSite" id="nRc.2.0.1.t24685-RA">
    <property type="protein sequence ID" value="nRc.2.0.1.t24685-RA"/>
    <property type="gene ID" value="nRc.2.0.1.g24685"/>
</dbReference>
<organism evidence="1 2">
    <name type="scientific">Romanomermis culicivorax</name>
    <name type="common">Nematode worm</name>
    <dbReference type="NCBI Taxonomy" id="13658"/>
    <lineage>
        <taxon>Eukaryota</taxon>
        <taxon>Metazoa</taxon>
        <taxon>Ecdysozoa</taxon>
        <taxon>Nematoda</taxon>
        <taxon>Enoplea</taxon>
        <taxon>Dorylaimia</taxon>
        <taxon>Mermithida</taxon>
        <taxon>Mermithoidea</taxon>
        <taxon>Mermithidae</taxon>
        <taxon>Romanomermis</taxon>
    </lineage>
</organism>
<reference evidence="2" key="1">
    <citation type="submission" date="2022-11" db="UniProtKB">
        <authorList>
            <consortium name="WormBaseParasite"/>
        </authorList>
    </citation>
    <scope>IDENTIFICATION</scope>
</reference>
<dbReference type="Proteomes" id="UP000887565">
    <property type="component" value="Unplaced"/>
</dbReference>
<evidence type="ECO:0000313" key="1">
    <source>
        <dbReference type="Proteomes" id="UP000887565"/>
    </source>
</evidence>
<accession>A0A915JDX3</accession>